<evidence type="ECO:0000313" key="6">
    <source>
        <dbReference type="EMBL" id="GIE01339.1"/>
    </source>
</evidence>
<keyword evidence="3" id="KW-0472">Membrane</keyword>
<evidence type="ECO:0000259" key="5">
    <source>
        <dbReference type="PROSITE" id="PS50240"/>
    </source>
</evidence>
<keyword evidence="3" id="KW-1133">Transmembrane helix</keyword>
<name>A0ABQ3YUU8_9ACTN</name>
<feature type="transmembrane region" description="Helical" evidence="3">
    <location>
        <begin position="263"/>
        <end position="284"/>
    </location>
</feature>
<evidence type="ECO:0000256" key="1">
    <source>
        <dbReference type="ARBA" id="ARBA00007664"/>
    </source>
</evidence>
<dbReference type="PROSITE" id="PS00134">
    <property type="entry name" value="TRYPSIN_HIS"/>
    <property type="match status" value="1"/>
</dbReference>
<dbReference type="InterPro" id="IPR018114">
    <property type="entry name" value="TRYPSIN_HIS"/>
</dbReference>
<dbReference type="InterPro" id="IPR043504">
    <property type="entry name" value="Peptidase_S1_PA_chymotrypsin"/>
</dbReference>
<dbReference type="Gene3D" id="2.40.10.10">
    <property type="entry name" value="Trypsin-like serine proteases"/>
    <property type="match status" value="1"/>
</dbReference>
<dbReference type="InterPro" id="IPR050430">
    <property type="entry name" value="Peptidase_S1"/>
</dbReference>
<dbReference type="SMART" id="SM00020">
    <property type="entry name" value="Tryp_SPc"/>
    <property type="match status" value="1"/>
</dbReference>
<dbReference type="PROSITE" id="PS50240">
    <property type="entry name" value="TRYPSIN_DOM"/>
    <property type="match status" value="1"/>
</dbReference>
<comment type="similarity">
    <text evidence="1">Belongs to the peptidase S1 family.</text>
</comment>
<dbReference type="PANTHER" id="PTHR24276">
    <property type="entry name" value="POLYSERASE-RELATED"/>
    <property type="match status" value="1"/>
</dbReference>
<organism evidence="6 7">
    <name type="scientific">Paractinoplanes durhamensis</name>
    <dbReference type="NCBI Taxonomy" id="113563"/>
    <lineage>
        <taxon>Bacteria</taxon>
        <taxon>Bacillati</taxon>
        <taxon>Actinomycetota</taxon>
        <taxon>Actinomycetes</taxon>
        <taxon>Micromonosporales</taxon>
        <taxon>Micromonosporaceae</taxon>
        <taxon>Paractinoplanes</taxon>
    </lineage>
</organism>
<evidence type="ECO:0000256" key="2">
    <source>
        <dbReference type="ARBA" id="ARBA00023157"/>
    </source>
</evidence>
<feature type="chain" id="PRO_5046303553" description="Peptidase S1 domain-containing protein" evidence="4">
    <location>
        <begin position="20"/>
        <end position="315"/>
    </location>
</feature>
<dbReference type="InterPro" id="IPR001254">
    <property type="entry name" value="Trypsin_dom"/>
</dbReference>
<keyword evidence="7" id="KW-1185">Reference proteome</keyword>
<accession>A0ABQ3YUU8</accession>
<keyword evidence="3" id="KW-0812">Transmembrane</keyword>
<dbReference type="InterPro" id="IPR001314">
    <property type="entry name" value="Peptidase_S1A"/>
</dbReference>
<evidence type="ECO:0000256" key="4">
    <source>
        <dbReference type="SAM" id="SignalP"/>
    </source>
</evidence>
<dbReference type="RefSeq" id="WP_239132365.1">
    <property type="nucleotide sequence ID" value="NZ_BAAATX010000014.1"/>
</dbReference>
<dbReference type="Proteomes" id="UP000637628">
    <property type="component" value="Unassembled WGS sequence"/>
</dbReference>
<comment type="caution">
    <text evidence="6">The sequence shown here is derived from an EMBL/GenBank/DDBJ whole genome shotgun (WGS) entry which is preliminary data.</text>
</comment>
<dbReference type="InterPro" id="IPR009003">
    <property type="entry name" value="Peptidase_S1_PA"/>
</dbReference>
<feature type="domain" description="Peptidase S1" evidence="5">
    <location>
        <begin position="29"/>
        <end position="253"/>
    </location>
</feature>
<dbReference type="SUPFAM" id="SSF50494">
    <property type="entry name" value="Trypsin-like serine proteases"/>
    <property type="match status" value="1"/>
</dbReference>
<evidence type="ECO:0000313" key="7">
    <source>
        <dbReference type="Proteomes" id="UP000637628"/>
    </source>
</evidence>
<evidence type="ECO:0000256" key="3">
    <source>
        <dbReference type="SAM" id="Phobius"/>
    </source>
</evidence>
<feature type="signal peptide" evidence="4">
    <location>
        <begin position="1"/>
        <end position="19"/>
    </location>
</feature>
<dbReference type="Pfam" id="PF00089">
    <property type="entry name" value="Trypsin"/>
    <property type="match status" value="1"/>
</dbReference>
<gene>
    <name evidence="6" type="ORF">Adu01nite_26890</name>
</gene>
<keyword evidence="4" id="KW-0732">Signal</keyword>
<reference evidence="6 7" key="1">
    <citation type="submission" date="2021-01" db="EMBL/GenBank/DDBJ databases">
        <title>Whole genome shotgun sequence of Actinoplanes durhamensis NBRC 14914.</title>
        <authorList>
            <person name="Komaki H."/>
            <person name="Tamura T."/>
        </authorList>
    </citation>
    <scope>NUCLEOTIDE SEQUENCE [LARGE SCALE GENOMIC DNA]</scope>
    <source>
        <strain evidence="6 7">NBRC 14914</strain>
    </source>
</reference>
<sequence length="315" mass="33279">MFKILRTCLVVLLATAGFAAGGARPAEAIANGQNARDGAYPFAARLTMTGLPADNGETRDSSCSGALVAPRWVITAGHCFRDRGGRRVSRTVARRTTATLGRTRVAGPGGQEIEVVAVRQSDTADVALAELRTAVTGITPLRIGTTEPVVGEVVRLAGFGLMTDSEDNPATRLQTGQFTVGSVGPALIETSGRAPHADTSPCRHDSGAPYFRELNKNKELVALVSSGPACPHRGGDSSARIDNISGWIGATIATEPSGTADRWWLWPAVLAVVVLVAMLGLLRFRPRRPMVVDRTVHYRGDLHGAAAQRDRAAAR</sequence>
<keyword evidence="2" id="KW-1015">Disulfide bond</keyword>
<dbReference type="EMBL" id="BOML01000021">
    <property type="protein sequence ID" value="GIE01339.1"/>
    <property type="molecule type" value="Genomic_DNA"/>
</dbReference>
<dbReference type="PANTHER" id="PTHR24276:SF98">
    <property type="entry name" value="FI18310P1-RELATED"/>
    <property type="match status" value="1"/>
</dbReference>
<dbReference type="PRINTS" id="PR00722">
    <property type="entry name" value="CHYMOTRYPSIN"/>
</dbReference>
<protein>
    <recommendedName>
        <fullName evidence="5">Peptidase S1 domain-containing protein</fullName>
    </recommendedName>
</protein>
<proteinExistence type="inferred from homology"/>